<dbReference type="SUPFAM" id="SSF49785">
    <property type="entry name" value="Galactose-binding domain-like"/>
    <property type="match status" value="1"/>
</dbReference>
<evidence type="ECO:0000256" key="4">
    <source>
        <dbReference type="ARBA" id="ARBA00022729"/>
    </source>
</evidence>
<dbReference type="EC" id="3.2.1.25" evidence="3"/>
<dbReference type="InterPro" id="IPR006102">
    <property type="entry name" value="Ig-like_GH2"/>
</dbReference>
<keyword evidence="6" id="KW-0326">Glycosidase</keyword>
<dbReference type="RefSeq" id="WP_388003186.1">
    <property type="nucleotide sequence ID" value="NZ_JBHUEE010000002.1"/>
</dbReference>
<comment type="similarity">
    <text evidence="2">Belongs to the glycosyl hydrolase 2 family.</text>
</comment>
<evidence type="ECO:0000256" key="3">
    <source>
        <dbReference type="ARBA" id="ARBA00012754"/>
    </source>
</evidence>
<dbReference type="InterPro" id="IPR054593">
    <property type="entry name" value="Beta-mannosidase-like_N2"/>
</dbReference>
<dbReference type="EMBL" id="JBHUEE010000002">
    <property type="protein sequence ID" value="MFD1717276.1"/>
    <property type="molecule type" value="Genomic_DNA"/>
</dbReference>
<evidence type="ECO:0000256" key="5">
    <source>
        <dbReference type="ARBA" id="ARBA00022801"/>
    </source>
</evidence>
<dbReference type="Gene3D" id="2.60.120.260">
    <property type="entry name" value="Galactose-binding domain-like"/>
    <property type="match status" value="1"/>
</dbReference>
<evidence type="ECO:0000256" key="2">
    <source>
        <dbReference type="ARBA" id="ARBA00007401"/>
    </source>
</evidence>
<dbReference type="PANTHER" id="PTHR43730:SF1">
    <property type="entry name" value="BETA-MANNOSIDASE"/>
    <property type="match status" value="1"/>
</dbReference>
<dbReference type="Gene3D" id="2.60.40.10">
    <property type="entry name" value="Immunoglobulins"/>
    <property type="match status" value="1"/>
</dbReference>
<dbReference type="Pfam" id="PF00703">
    <property type="entry name" value="Glyco_hydro_2"/>
    <property type="match status" value="1"/>
</dbReference>
<dbReference type="Pfam" id="PF02836">
    <property type="entry name" value="Glyco_hydro_2_C"/>
    <property type="match status" value="1"/>
</dbReference>
<evidence type="ECO:0000256" key="6">
    <source>
        <dbReference type="ARBA" id="ARBA00023295"/>
    </source>
</evidence>
<dbReference type="Gene3D" id="3.20.20.80">
    <property type="entry name" value="Glycosidases"/>
    <property type="match status" value="1"/>
</dbReference>
<dbReference type="PANTHER" id="PTHR43730">
    <property type="entry name" value="BETA-MANNOSIDASE"/>
    <property type="match status" value="1"/>
</dbReference>
<evidence type="ECO:0000259" key="9">
    <source>
        <dbReference type="Pfam" id="PF22666"/>
    </source>
</evidence>
<name>A0ABW4L174_9MICO</name>
<dbReference type="GO" id="GO:0016787">
    <property type="term" value="F:hydrolase activity"/>
    <property type="evidence" value="ECO:0007669"/>
    <property type="project" value="UniProtKB-KW"/>
</dbReference>
<keyword evidence="5 10" id="KW-0378">Hydrolase</keyword>
<keyword evidence="11" id="KW-1185">Reference proteome</keyword>
<feature type="domain" description="Glycoside hydrolase family 2 immunoglobulin-like beta-sandwich" evidence="7">
    <location>
        <begin position="199"/>
        <end position="299"/>
    </location>
</feature>
<comment type="catalytic activity">
    <reaction evidence="1">
        <text>Hydrolysis of terminal, non-reducing beta-D-mannose residues in beta-D-mannosides.</text>
        <dbReference type="EC" id="3.2.1.25"/>
    </reaction>
</comment>
<dbReference type="Proteomes" id="UP001597277">
    <property type="component" value="Unassembled WGS sequence"/>
</dbReference>
<evidence type="ECO:0000313" key="10">
    <source>
        <dbReference type="EMBL" id="MFD1717276.1"/>
    </source>
</evidence>
<dbReference type="InterPro" id="IPR013783">
    <property type="entry name" value="Ig-like_fold"/>
</dbReference>
<protein>
    <recommendedName>
        <fullName evidence="3">beta-mannosidase</fullName>
        <ecNumber evidence="3">3.2.1.25</ecNumber>
    </recommendedName>
</protein>
<comment type="caution">
    <text evidence="10">The sequence shown here is derived from an EMBL/GenBank/DDBJ whole genome shotgun (WGS) entry which is preliminary data.</text>
</comment>
<gene>
    <name evidence="10" type="ORF">ACFSE6_05495</name>
</gene>
<proteinExistence type="inferred from homology"/>
<reference evidence="11" key="1">
    <citation type="journal article" date="2019" name="Int. J. Syst. Evol. Microbiol.">
        <title>The Global Catalogue of Microorganisms (GCM) 10K type strain sequencing project: providing services to taxonomists for standard genome sequencing and annotation.</title>
        <authorList>
            <consortium name="The Broad Institute Genomics Platform"/>
            <consortium name="The Broad Institute Genome Sequencing Center for Infectious Disease"/>
            <person name="Wu L."/>
            <person name="Ma J."/>
        </authorList>
    </citation>
    <scope>NUCLEOTIDE SEQUENCE [LARGE SCALE GENOMIC DNA]</scope>
    <source>
        <strain evidence="11">JCM 17130</strain>
    </source>
</reference>
<dbReference type="InterPro" id="IPR036156">
    <property type="entry name" value="Beta-gal/glucu_dom_sf"/>
</dbReference>
<dbReference type="SUPFAM" id="SSF49303">
    <property type="entry name" value="beta-Galactosidase/glucuronidase domain"/>
    <property type="match status" value="1"/>
</dbReference>
<dbReference type="InterPro" id="IPR006103">
    <property type="entry name" value="Glyco_hydro_2_cat"/>
</dbReference>
<feature type="domain" description="Glycoside hydrolase family 2 catalytic" evidence="8">
    <location>
        <begin position="375"/>
        <end position="470"/>
    </location>
</feature>
<organism evidence="10 11">
    <name type="scientific">Georgenia deserti</name>
    <dbReference type="NCBI Taxonomy" id="2093781"/>
    <lineage>
        <taxon>Bacteria</taxon>
        <taxon>Bacillati</taxon>
        <taxon>Actinomycetota</taxon>
        <taxon>Actinomycetes</taxon>
        <taxon>Micrococcales</taxon>
        <taxon>Bogoriellaceae</taxon>
        <taxon>Georgenia</taxon>
    </lineage>
</organism>
<dbReference type="InterPro" id="IPR017853">
    <property type="entry name" value="GH"/>
</dbReference>
<dbReference type="InterPro" id="IPR050887">
    <property type="entry name" value="Beta-mannosidase_GH2"/>
</dbReference>
<dbReference type="SUPFAM" id="SSF51445">
    <property type="entry name" value="(Trans)glycosidases"/>
    <property type="match status" value="1"/>
</dbReference>
<evidence type="ECO:0000259" key="7">
    <source>
        <dbReference type="Pfam" id="PF00703"/>
    </source>
</evidence>
<sequence length="830" mass="91163">MRTTPLHRDWTLRSTGGGVPAEVDGALVPATVPGSVHTDLLDAGLIPDPYLGENESALTWMHRADWVYETRFEAVPLEPGERAALCFDGLDTVATVTLNGTELGSTENMHRRYRFDVTELLAAENALAVSFRSALTRAEELEAELGPRPHSYPHPFNAIRKMACSFGWDWGPDLQTAGIWRPVRLERWSLARLAEVRPVVTVAADGTGRVEILADVETDGAPVEGLRLDATLTAPDGTSPAAQGEVAVSGARGVVALEVPHAERWWPHGYGDQPLYGLQVGLHHGQQHLDTWKRRIGFRDVVVRTEPDEVGTGFTIEVNGTPIFAKGANWIPDDHLLTRVTPERYARRIDQAVGANLNLLRIWGGGIYEDDAFYDSCDAAGILVWQDFLLACAAYAEEEPQRSEFEAEARDNVARLMPHPSLVLWNGGNENLWGFMDWGWQEPLGGATWGYGYYHDLFPRIVRELDPTRPYVEGSPTSPGFAPWEKHPNDADHGLKHEWRVWNQIDYRHYRDEAPRFVSEFGFQGPPTWATLTRALDEADLHKESRAFLLHQKAPDGNGKLDRGLTPHLPAPEGFGDWHWATQLNQAHAVRFALEHYRSHWPRTAGAVVWQLNDCWPVTSWAAVDGDERRKPLWFALRSAYAPRLLTVQPRGETLVVAVVNDTDEAWRGTVAISRQGLEGRTLAETSEAVEVAPRTVGHVEVPDDVAASADPAHEVLVAALGAERAVHLFAENADVALDPAAVTATAERVPEGYDVTVSASSLALDVTVLPDRLDPRSTADRALDVLLAGESVTVHVSTAAELDPAALTAPPVLRSSNDLHAAAIGAGGR</sequence>
<evidence type="ECO:0000313" key="11">
    <source>
        <dbReference type="Proteomes" id="UP001597277"/>
    </source>
</evidence>
<evidence type="ECO:0000259" key="8">
    <source>
        <dbReference type="Pfam" id="PF02836"/>
    </source>
</evidence>
<accession>A0ABW4L174</accession>
<dbReference type="InterPro" id="IPR008979">
    <property type="entry name" value="Galactose-bd-like_sf"/>
</dbReference>
<feature type="domain" description="Beta-mannosidase-like galactose-binding" evidence="9">
    <location>
        <begin position="10"/>
        <end position="181"/>
    </location>
</feature>
<dbReference type="Pfam" id="PF22666">
    <property type="entry name" value="Glyco_hydro_2_N2"/>
    <property type="match status" value="1"/>
</dbReference>
<evidence type="ECO:0000256" key="1">
    <source>
        <dbReference type="ARBA" id="ARBA00000829"/>
    </source>
</evidence>
<keyword evidence="4" id="KW-0732">Signal</keyword>